<name>A0A2T0RYF4_9RHOB</name>
<sequence length="300" mass="32570">MTAPAVKRIASPGRSDAEAVLHLLRAAFAGMEGLIDPPSSLDRMGWQDIAAKARDEILFCIEEDGVPIACLFASETPDHLYLSKLAVADSHRNRGLARRLLEAAEGHARALGLTSLVLKTRVELTENHAAFARLGFVRTDATAHPGYDRPTSLTFTRPVKPATARPRCGHCLCGRVRWQTDGTQAWAGYCHCESCRRACAAPVTAYLGVPDGHWRWTGATPATFESTPGVRRHFCATCGTPMAYEAEAFPGEIHFHAAALDAPADFTPDFHVNHAEHLPWLTIADDLPRYPGGGNDGEPE</sequence>
<evidence type="ECO:0000259" key="6">
    <source>
        <dbReference type="PROSITE" id="PS51891"/>
    </source>
</evidence>
<dbReference type="PANTHER" id="PTHR33337">
    <property type="entry name" value="GFA DOMAIN-CONTAINING PROTEIN"/>
    <property type="match status" value="1"/>
</dbReference>
<reference evidence="7 8" key="1">
    <citation type="submission" date="2018-03" db="EMBL/GenBank/DDBJ databases">
        <title>Genomic Encyclopedia of Archaeal and Bacterial Type Strains, Phase II (KMG-II): from individual species to whole genera.</title>
        <authorList>
            <person name="Goeker M."/>
        </authorList>
    </citation>
    <scope>NUCLEOTIDE SEQUENCE [LARGE SCALE GENOMIC DNA]</scope>
    <source>
        <strain evidence="7 8">DSM 29328</strain>
    </source>
</reference>
<accession>A0A2T0RYF4</accession>
<evidence type="ECO:0000259" key="5">
    <source>
        <dbReference type="PROSITE" id="PS51186"/>
    </source>
</evidence>
<evidence type="ECO:0000256" key="3">
    <source>
        <dbReference type="ARBA" id="ARBA00022833"/>
    </source>
</evidence>
<dbReference type="AlphaFoldDB" id="A0A2T0RYF4"/>
<gene>
    <name evidence="7" type="ORF">CLV78_101293</name>
</gene>
<evidence type="ECO:0000313" key="7">
    <source>
        <dbReference type="EMBL" id="PRY26198.1"/>
    </source>
</evidence>
<organism evidence="7 8">
    <name type="scientific">Aliiruegeria haliotis</name>
    <dbReference type="NCBI Taxonomy" id="1280846"/>
    <lineage>
        <taxon>Bacteria</taxon>
        <taxon>Pseudomonadati</taxon>
        <taxon>Pseudomonadota</taxon>
        <taxon>Alphaproteobacteria</taxon>
        <taxon>Rhodobacterales</taxon>
        <taxon>Roseobacteraceae</taxon>
        <taxon>Aliiruegeria</taxon>
    </lineage>
</organism>
<dbReference type="Proteomes" id="UP000239480">
    <property type="component" value="Unassembled WGS sequence"/>
</dbReference>
<evidence type="ECO:0008006" key="9">
    <source>
        <dbReference type="Google" id="ProtNLM"/>
    </source>
</evidence>
<dbReference type="InterPro" id="IPR000182">
    <property type="entry name" value="GNAT_dom"/>
</dbReference>
<dbReference type="GO" id="GO:0016747">
    <property type="term" value="F:acyltransferase activity, transferring groups other than amino-acyl groups"/>
    <property type="evidence" value="ECO:0007669"/>
    <property type="project" value="InterPro"/>
</dbReference>
<dbReference type="Gene3D" id="3.90.1590.10">
    <property type="entry name" value="glutathione-dependent formaldehyde- activating enzyme (gfa)"/>
    <property type="match status" value="1"/>
</dbReference>
<dbReference type="PROSITE" id="PS51186">
    <property type="entry name" value="GNAT"/>
    <property type="match status" value="1"/>
</dbReference>
<comment type="similarity">
    <text evidence="1">Belongs to the Gfa family.</text>
</comment>
<dbReference type="CDD" id="cd04301">
    <property type="entry name" value="NAT_SF"/>
    <property type="match status" value="1"/>
</dbReference>
<keyword evidence="3" id="KW-0862">Zinc</keyword>
<keyword evidence="2" id="KW-0479">Metal-binding</keyword>
<evidence type="ECO:0000256" key="2">
    <source>
        <dbReference type="ARBA" id="ARBA00022723"/>
    </source>
</evidence>
<feature type="domain" description="CENP-V/GFA" evidence="6">
    <location>
        <begin position="167"/>
        <end position="281"/>
    </location>
</feature>
<dbReference type="GO" id="GO:0046872">
    <property type="term" value="F:metal ion binding"/>
    <property type="evidence" value="ECO:0007669"/>
    <property type="project" value="UniProtKB-KW"/>
</dbReference>
<evidence type="ECO:0000256" key="4">
    <source>
        <dbReference type="ARBA" id="ARBA00023239"/>
    </source>
</evidence>
<keyword evidence="8" id="KW-1185">Reference proteome</keyword>
<evidence type="ECO:0000313" key="8">
    <source>
        <dbReference type="Proteomes" id="UP000239480"/>
    </source>
</evidence>
<dbReference type="GO" id="GO:0016846">
    <property type="term" value="F:carbon-sulfur lyase activity"/>
    <property type="evidence" value="ECO:0007669"/>
    <property type="project" value="InterPro"/>
</dbReference>
<dbReference type="SUPFAM" id="SSF55729">
    <property type="entry name" value="Acyl-CoA N-acyltransferases (Nat)"/>
    <property type="match status" value="1"/>
</dbReference>
<dbReference type="PROSITE" id="PS51891">
    <property type="entry name" value="CENP_V_GFA"/>
    <property type="match status" value="1"/>
</dbReference>
<keyword evidence="4" id="KW-0456">Lyase</keyword>
<dbReference type="InterPro" id="IPR016181">
    <property type="entry name" value="Acyl_CoA_acyltransferase"/>
</dbReference>
<proteinExistence type="inferred from homology"/>
<dbReference type="Gene3D" id="3.40.630.30">
    <property type="match status" value="1"/>
</dbReference>
<dbReference type="Pfam" id="PF04828">
    <property type="entry name" value="GFA"/>
    <property type="match status" value="1"/>
</dbReference>
<dbReference type="RefSeq" id="WP_106202995.1">
    <property type="nucleotide sequence ID" value="NZ_PVTD01000001.1"/>
</dbReference>
<feature type="domain" description="N-acetyltransferase" evidence="5">
    <location>
        <begin position="5"/>
        <end position="160"/>
    </location>
</feature>
<comment type="caution">
    <text evidence="7">The sequence shown here is derived from an EMBL/GenBank/DDBJ whole genome shotgun (WGS) entry which is preliminary data.</text>
</comment>
<dbReference type="InterPro" id="IPR011057">
    <property type="entry name" value="Mss4-like_sf"/>
</dbReference>
<evidence type="ECO:0000256" key="1">
    <source>
        <dbReference type="ARBA" id="ARBA00005495"/>
    </source>
</evidence>
<dbReference type="EMBL" id="PVTD01000001">
    <property type="protein sequence ID" value="PRY26198.1"/>
    <property type="molecule type" value="Genomic_DNA"/>
</dbReference>
<dbReference type="SUPFAM" id="SSF51316">
    <property type="entry name" value="Mss4-like"/>
    <property type="match status" value="1"/>
</dbReference>
<dbReference type="InterPro" id="IPR006913">
    <property type="entry name" value="CENP-V/GFA"/>
</dbReference>
<dbReference type="OrthoDB" id="9789603at2"/>
<protein>
    <recommendedName>
        <fullName evidence="9">GNAT family N-acetyltransferase</fullName>
    </recommendedName>
</protein>
<dbReference type="PANTHER" id="PTHR33337:SF40">
    <property type="entry name" value="CENP-V_GFA DOMAIN-CONTAINING PROTEIN-RELATED"/>
    <property type="match status" value="1"/>
</dbReference>
<dbReference type="Pfam" id="PF00583">
    <property type="entry name" value="Acetyltransf_1"/>
    <property type="match status" value="1"/>
</dbReference>